<sequence length="202" mass="23095">MDTPSHAFLPAFRLFWDQSPGPDEHVEDFIPDHDTPIPIHRLLETMEVTRRGPVSPHLTPNSIVSYGSGSRPTSSLSNHSDVWRERAPKPLASRRANNFRAARELLGRVLVSTHVNCERLTSKEFANYIVHHVISVPFLEYVEHPLLLSREICFACDREVPPTCSPPYLLMMAEEIFEGYQPHPETNEKFGSHARSDFLMLR</sequence>
<evidence type="ECO:0000313" key="3">
    <source>
        <dbReference type="Proteomes" id="UP001177023"/>
    </source>
</evidence>
<organism evidence="2 3">
    <name type="scientific">Mesorhabditis spiculigera</name>
    <dbReference type="NCBI Taxonomy" id="96644"/>
    <lineage>
        <taxon>Eukaryota</taxon>
        <taxon>Metazoa</taxon>
        <taxon>Ecdysozoa</taxon>
        <taxon>Nematoda</taxon>
        <taxon>Chromadorea</taxon>
        <taxon>Rhabditida</taxon>
        <taxon>Rhabditina</taxon>
        <taxon>Rhabditomorpha</taxon>
        <taxon>Rhabditoidea</taxon>
        <taxon>Rhabditidae</taxon>
        <taxon>Mesorhabditinae</taxon>
        <taxon>Mesorhabditis</taxon>
    </lineage>
</organism>
<feature type="non-terminal residue" evidence="2">
    <location>
        <position position="202"/>
    </location>
</feature>
<dbReference type="AlphaFoldDB" id="A0AA36CPN3"/>
<feature type="region of interest" description="Disordered" evidence="1">
    <location>
        <begin position="59"/>
        <end position="82"/>
    </location>
</feature>
<dbReference type="Proteomes" id="UP001177023">
    <property type="component" value="Unassembled WGS sequence"/>
</dbReference>
<proteinExistence type="predicted"/>
<protein>
    <submittedName>
        <fullName evidence="2">Uncharacterized protein</fullName>
    </submittedName>
</protein>
<accession>A0AA36CPN3</accession>
<name>A0AA36CPN3_9BILA</name>
<dbReference type="EMBL" id="CATQJA010002598">
    <property type="protein sequence ID" value="CAJ0572495.1"/>
    <property type="molecule type" value="Genomic_DNA"/>
</dbReference>
<evidence type="ECO:0000256" key="1">
    <source>
        <dbReference type="SAM" id="MobiDB-lite"/>
    </source>
</evidence>
<reference evidence="2" key="1">
    <citation type="submission" date="2023-06" db="EMBL/GenBank/DDBJ databases">
        <authorList>
            <person name="Delattre M."/>
        </authorList>
    </citation>
    <scope>NUCLEOTIDE SEQUENCE</scope>
    <source>
        <strain evidence="2">AF72</strain>
    </source>
</reference>
<keyword evidence="3" id="KW-1185">Reference proteome</keyword>
<evidence type="ECO:0000313" key="2">
    <source>
        <dbReference type="EMBL" id="CAJ0572495.1"/>
    </source>
</evidence>
<gene>
    <name evidence="2" type="ORF">MSPICULIGERA_LOCUS10879</name>
</gene>
<comment type="caution">
    <text evidence="2">The sequence shown here is derived from an EMBL/GenBank/DDBJ whole genome shotgun (WGS) entry which is preliminary data.</text>
</comment>
<feature type="compositionally biased region" description="Polar residues" evidence="1">
    <location>
        <begin position="59"/>
        <end position="80"/>
    </location>
</feature>